<protein>
    <recommendedName>
        <fullName evidence="7">ATP-dependent RNA helicase</fullName>
        <ecNumber evidence="7">3.6.4.13</ecNumber>
    </recommendedName>
</protein>
<dbReference type="PROSITE" id="PS51192">
    <property type="entry name" value="HELICASE_ATP_BIND_1"/>
    <property type="match status" value="1"/>
</dbReference>
<evidence type="ECO:0000256" key="4">
    <source>
        <dbReference type="ARBA" id="ARBA00022840"/>
    </source>
</evidence>
<feature type="compositionally biased region" description="Basic and acidic residues" evidence="8">
    <location>
        <begin position="137"/>
        <end position="147"/>
    </location>
</feature>
<sequence>MTTVGAGLVLNIREKGSLFKDFGKKESTTTFNKANGSGTSSVFIKRVTGKSSTRVFSKALAVRSSLKKTRDLAKLSTEKQNAKSSAIKTGSNVFTKKADPNPQKKVQSAGGNHTTGPPAKAPPNKSPSNIPKAPQQKNEKGLGEKKTAGTGGNSNISSPSGGKPNTPVQKSFGGGNATDKAASKPNSFQNKKPFQPQQPKQTKRDGAEHGGAPPIKRFKNDKQVEGPDSGQTAGNTHPHSKEGDQATAPPFARQNREDNAYEDRRDGYTSSLFYGNPDIPAIPQTDVKPVSEKVFSEESFTTLDIAPQLVSTLEKLGFRSMTTVQQKSMPAILSGKDALVKSQTGSGKTLTYALPIINKLMSQTPQIQRSDGLLALVIVPTRELALQSYQWFEKLCKACVWVVPGYLIGGEKKKAEKARLRKGINILVATSGRLIDHIHHTKSLSLAKVKYLVIDEADRLLDMGYERSVTSIMESLKEQQESTDRQTIMLSATLSSGVGDEKKMIVFFATQDLVDFHTEIFSRLLSRYGKVKDERPSLLKRAEKVLAGEEDKEEESEEEEEEDTERTILFQKLHGSMTQQERSTVFRSFREASAGVLMCTDVASRGLDLPRVRWIVQFNAACTAADYVHRVGRTARVNSAGSAVAFLAPSEAPYIQMLEKHKILLQEIRMKEVLKSFSFACDDYNGEDQPSMRSVEELATNFQLSVENELVSDQTMHDMSRKAYVSFVRAYASYPKEVREMFSFKALHLGHYAKSMGLRDTPSALGASAAFKAKREFKEKRERKEKRKRIQVMNQKMGKLPKSAMFSEFDSGLDALPPAGGKGKQKR</sequence>
<evidence type="ECO:0000259" key="11">
    <source>
        <dbReference type="PROSITE" id="PS51195"/>
    </source>
</evidence>
<comment type="similarity">
    <text evidence="7">Belongs to the DEAD box helicase family.</text>
</comment>
<dbReference type="Pfam" id="PF13959">
    <property type="entry name" value="CTE_SPB4"/>
    <property type="match status" value="1"/>
</dbReference>
<feature type="domain" description="Helicase C-terminal" evidence="10">
    <location>
        <begin position="468"/>
        <end position="685"/>
    </location>
</feature>
<dbReference type="Pfam" id="PF00271">
    <property type="entry name" value="Helicase_C"/>
    <property type="match status" value="1"/>
</dbReference>
<dbReference type="Pfam" id="PF00270">
    <property type="entry name" value="DEAD"/>
    <property type="match status" value="1"/>
</dbReference>
<dbReference type="Proteomes" id="UP000283509">
    <property type="component" value="Unassembled WGS sequence"/>
</dbReference>
<feature type="region of interest" description="Disordered" evidence="8">
    <location>
        <begin position="75"/>
        <end position="259"/>
    </location>
</feature>
<dbReference type="InterPro" id="IPR000629">
    <property type="entry name" value="RNA-helicase_DEAD-box_CS"/>
</dbReference>
<dbReference type="EC" id="3.6.4.13" evidence="7"/>
<evidence type="ECO:0000313" key="12">
    <source>
        <dbReference type="EMBL" id="ROT70695.1"/>
    </source>
</evidence>
<evidence type="ECO:0000313" key="13">
    <source>
        <dbReference type="Proteomes" id="UP000283509"/>
    </source>
</evidence>
<dbReference type="InterPro" id="IPR027417">
    <property type="entry name" value="P-loop_NTPase"/>
</dbReference>
<dbReference type="STRING" id="6689.A0A423T2R9"/>
<organism evidence="12 13">
    <name type="scientific">Penaeus vannamei</name>
    <name type="common">Whiteleg shrimp</name>
    <name type="synonym">Litopenaeus vannamei</name>
    <dbReference type="NCBI Taxonomy" id="6689"/>
    <lineage>
        <taxon>Eukaryota</taxon>
        <taxon>Metazoa</taxon>
        <taxon>Ecdysozoa</taxon>
        <taxon>Arthropoda</taxon>
        <taxon>Crustacea</taxon>
        <taxon>Multicrustacea</taxon>
        <taxon>Malacostraca</taxon>
        <taxon>Eumalacostraca</taxon>
        <taxon>Eucarida</taxon>
        <taxon>Decapoda</taxon>
        <taxon>Dendrobranchiata</taxon>
        <taxon>Penaeoidea</taxon>
        <taxon>Penaeidae</taxon>
        <taxon>Penaeus</taxon>
    </lineage>
</organism>
<keyword evidence="1 7" id="KW-0547">Nucleotide-binding</keyword>
<dbReference type="GO" id="GO:0003724">
    <property type="term" value="F:RNA helicase activity"/>
    <property type="evidence" value="ECO:0007669"/>
    <property type="project" value="UniProtKB-EC"/>
</dbReference>
<evidence type="ECO:0000256" key="3">
    <source>
        <dbReference type="ARBA" id="ARBA00022806"/>
    </source>
</evidence>
<feature type="compositionally biased region" description="Low complexity" evidence="8">
    <location>
        <begin position="188"/>
        <end position="200"/>
    </location>
</feature>
<reference evidence="12 13" key="2">
    <citation type="submission" date="2019-01" db="EMBL/GenBank/DDBJ databases">
        <title>The decoding of complex shrimp genome reveals the adaptation for benthos swimmer, frequently molting mechanism and breeding impact on genome.</title>
        <authorList>
            <person name="Sun Y."/>
            <person name="Gao Y."/>
            <person name="Yu Y."/>
        </authorList>
    </citation>
    <scope>NUCLEOTIDE SEQUENCE [LARGE SCALE GENOMIC DNA]</scope>
    <source>
        <tissue evidence="12">Muscle</tissue>
    </source>
</reference>
<evidence type="ECO:0000256" key="7">
    <source>
        <dbReference type="RuleBase" id="RU365068"/>
    </source>
</evidence>
<dbReference type="EMBL" id="QCYY01002398">
    <property type="protein sequence ID" value="ROT70695.1"/>
    <property type="molecule type" value="Genomic_DNA"/>
</dbReference>
<accession>A0A423T2R9</accession>
<keyword evidence="3 7" id="KW-0347">Helicase</keyword>
<gene>
    <name evidence="12" type="ORF">C7M84_011017</name>
</gene>
<evidence type="ECO:0000256" key="6">
    <source>
        <dbReference type="PROSITE-ProRule" id="PRU00552"/>
    </source>
</evidence>
<dbReference type="SMART" id="SM00487">
    <property type="entry name" value="DEXDc"/>
    <property type="match status" value="1"/>
</dbReference>
<dbReference type="PROSITE" id="PS00039">
    <property type="entry name" value="DEAD_ATP_HELICASE"/>
    <property type="match status" value="1"/>
</dbReference>
<keyword evidence="4 7" id="KW-0067">ATP-binding</keyword>
<feature type="compositionally biased region" description="Acidic residues" evidence="8">
    <location>
        <begin position="550"/>
        <end position="564"/>
    </location>
</feature>
<dbReference type="PANTHER" id="PTHR24031">
    <property type="entry name" value="RNA HELICASE"/>
    <property type="match status" value="1"/>
</dbReference>
<evidence type="ECO:0000256" key="2">
    <source>
        <dbReference type="ARBA" id="ARBA00022801"/>
    </source>
</evidence>
<feature type="compositionally biased region" description="Polar residues" evidence="8">
    <location>
        <begin position="104"/>
        <end position="115"/>
    </location>
</feature>
<dbReference type="Gene3D" id="3.40.50.300">
    <property type="entry name" value="P-loop containing nucleotide triphosphate hydrolases"/>
    <property type="match status" value="2"/>
</dbReference>
<proteinExistence type="inferred from homology"/>
<dbReference type="PROSITE" id="PS51194">
    <property type="entry name" value="HELICASE_CTER"/>
    <property type="match status" value="1"/>
</dbReference>
<evidence type="ECO:0000256" key="1">
    <source>
        <dbReference type="ARBA" id="ARBA00022741"/>
    </source>
</evidence>
<feature type="domain" description="DEAD-box RNA helicase Q" evidence="11">
    <location>
        <begin position="298"/>
        <end position="326"/>
    </location>
</feature>
<keyword evidence="2 7" id="KW-0378">Hydrolase</keyword>
<comment type="function">
    <text evidence="7">RNA helicase.</text>
</comment>
<dbReference type="OrthoDB" id="6354871at2759"/>
<dbReference type="CDD" id="cd17949">
    <property type="entry name" value="DEADc_DDX31"/>
    <property type="match status" value="1"/>
</dbReference>
<evidence type="ECO:0000256" key="5">
    <source>
        <dbReference type="ARBA" id="ARBA00022884"/>
    </source>
</evidence>
<dbReference type="GO" id="GO:0016887">
    <property type="term" value="F:ATP hydrolysis activity"/>
    <property type="evidence" value="ECO:0007669"/>
    <property type="project" value="RHEA"/>
</dbReference>
<dbReference type="SMART" id="SM01178">
    <property type="entry name" value="DUF4217"/>
    <property type="match status" value="1"/>
</dbReference>
<comment type="domain">
    <text evidence="7">The Q motif is unique to and characteristic of the DEAD box family of RNA helicases and controls ATP binding and hydrolysis.</text>
</comment>
<dbReference type="GO" id="GO:0003723">
    <property type="term" value="F:RNA binding"/>
    <property type="evidence" value="ECO:0007669"/>
    <property type="project" value="UniProtKB-UniRule"/>
</dbReference>
<keyword evidence="5 7" id="KW-0694">RNA-binding</keyword>
<reference evidence="12 13" key="1">
    <citation type="submission" date="2018-04" db="EMBL/GenBank/DDBJ databases">
        <authorList>
            <person name="Zhang X."/>
            <person name="Yuan J."/>
            <person name="Li F."/>
            <person name="Xiang J."/>
        </authorList>
    </citation>
    <scope>NUCLEOTIDE SEQUENCE [LARGE SCALE GENOMIC DNA]</scope>
    <source>
        <tissue evidence="12">Muscle</tissue>
    </source>
</reference>
<keyword evidence="13" id="KW-1185">Reference proteome</keyword>
<feature type="compositionally biased region" description="Polar residues" evidence="8">
    <location>
        <begin position="82"/>
        <end position="94"/>
    </location>
</feature>
<evidence type="ECO:0000259" key="9">
    <source>
        <dbReference type="PROSITE" id="PS51192"/>
    </source>
</evidence>
<feature type="compositionally biased region" description="Low complexity" evidence="8">
    <location>
        <begin position="153"/>
        <end position="165"/>
    </location>
</feature>
<evidence type="ECO:0000259" key="10">
    <source>
        <dbReference type="PROSITE" id="PS51194"/>
    </source>
</evidence>
<dbReference type="AlphaFoldDB" id="A0A423T2R9"/>
<feature type="region of interest" description="Disordered" evidence="8">
    <location>
        <begin position="546"/>
        <end position="565"/>
    </location>
</feature>
<comment type="catalytic activity">
    <reaction evidence="7">
        <text>ATP + H2O = ADP + phosphate + H(+)</text>
        <dbReference type="Rhea" id="RHEA:13065"/>
        <dbReference type="ChEBI" id="CHEBI:15377"/>
        <dbReference type="ChEBI" id="CHEBI:15378"/>
        <dbReference type="ChEBI" id="CHEBI:30616"/>
        <dbReference type="ChEBI" id="CHEBI:43474"/>
        <dbReference type="ChEBI" id="CHEBI:456216"/>
        <dbReference type="EC" id="3.6.4.13"/>
    </reaction>
</comment>
<comment type="caution">
    <text evidence="12">The sequence shown here is derived from an EMBL/GenBank/DDBJ whole genome shotgun (WGS) entry which is preliminary data.</text>
</comment>
<dbReference type="InterPro" id="IPR014014">
    <property type="entry name" value="RNA_helicase_DEAD_Q_motif"/>
</dbReference>
<dbReference type="SMART" id="SM00490">
    <property type="entry name" value="HELICc"/>
    <property type="match status" value="1"/>
</dbReference>
<evidence type="ECO:0000256" key="8">
    <source>
        <dbReference type="SAM" id="MobiDB-lite"/>
    </source>
</evidence>
<feature type="domain" description="Helicase ATP-binding" evidence="9">
    <location>
        <begin position="329"/>
        <end position="512"/>
    </location>
</feature>
<dbReference type="InterPro" id="IPR001650">
    <property type="entry name" value="Helicase_C-like"/>
</dbReference>
<dbReference type="InterPro" id="IPR011545">
    <property type="entry name" value="DEAD/DEAH_box_helicase_dom"/>
</dbReference>
<name>A0A423T2R9_PENVA</name>
<dbReference type="PROSITE" id="PS51195">
    <property type="entry name" value="Q_MOTIF"/>
    <property type="match status" value="1"/>
</dbReference>
<dbReference type="GO" id="GO:0005524">
    <property type="term" value="F:ATP binding"/>
    <property type="evidence" value="ECO:0007669"/>
    <property type="project" value="UniProtKB-UniRule"/>
</dbReference>
<dbReference type="CDD" id="cd18787">
    <property type="entry name" value="SF2_C_DEAD"/>
    <property type="match status" value="1"/>
</dbReference>
<dbReference type="InterPro" id="IPR025313">
    <property type="entry name" value="SPB4-like_CTE"/>
</dbReference>
<dbReference type="InterPro" id="IPR014001">
    <property type="entry name" value="Helicase_ATP-bd"/>
</dbReference>
<feature type="short sequence motif" description="Q motif" evidence="6">
    <location>
        <begin position="298"/>
        <end position="326"/>
    </location>
</feature>
<feature type="region of interest" description="Disordered" evidence="8">
    <location>
        <begin position="776"/>
        <end position="803"/>
    </location>
</feature>
<dbReference type="SUPFAM" id="SSF52540">
    <property type="entry name" value="P-loop containing nucleoside triphosphate hydrolases"/>
    <property type="match status" value="2"/>
</dbReference>